<organism evidence="2 3">
    <name type="scientific">Salvia divinorum</name>
    <name type="common">Maria pastora</name>
    <name type="synonym">Diviner's sage</name>
    <dbReference type="NCBI Taxonomy" id="28513"/>
    <lineage>
        <taxon>Eukaryota</taxon>
        <taxon>Viridiplantae</taxon>
        <taxon>Streptophyta</taxon>
        <taxon>Embryophyta</taxon>
        <taxon>Tracheophyta</taxon>
        <taxon>Spermatophyta</taxon>
        <taxon>Magnoliopsida</taxon>
        <taxon>eudicotyledons</taxon>
        <taxon>Gunneridae</taxon>
        <taxon>Pentapetalae</taxon>
        <taxon>asterids</taxon>
        <taxon>lamiids</taxon>
        <taxon>Lamiales</taxon>
        <taxon>Lamiaceae</taxon>
        <taxon>Nepetoideae</taxon>
        <taxon>Mentheae</taxon>
        <taxon>Salviinae</taxon>
        <taxon>Salvia</taxon>
        <taxon>Salvia subgen. Calosphace</taxon>
    </lineage>
</organism>
<dbReference type="EMBL" id="JBEAFC010000014">
    <property type="protein sequence ID" value="KAL1532657.1"/>
    <property type="molecule type" value="Genomic_DNA"/>
</dbReference>
<dbReference type="PANTHER" id="PTHR47242:SF1">
    <property type="entry name" value="TRAF-LIKE FAMILY PROTEIN"/>
    <property type="match status" value="1"/>
</dbReference>
<sequence>MISQQPIAGLLYLVKAFLILKDYTQGNLMHLMSEMRAEADRVAQERKELKEQMQEVEAQLEWVRSEREDEITKLRTEKKKREELKQYIIHHLDHEEILRNAPLYGAVLEALSMKELETISLIHEEAKG</sequence>
<evidence type="ECO:0000313" key="2">
    <source>
        <dbReference type="EMBL" id="KAL1532657.1"/>
    </source>
</evidence>
<reference evidence="2 3" key="1">
    <citation type="submission" date="2024-06" db="EMBL/GenBank/DDBJ databases">
        <title>A chromosome level genome sequence of Diviner's sage (Salvia divinorum).</title>
        <authorList>
            <person name="Ford S.A."/>
            <person name="Ro D.-K."/>
            <person name="Ness R.W."/>
            <person name="Phillips M.A."/>
        </authorList>
    </citation>
    <scope>NUCLEOTIDE SEQUENCE [LARGE SCALE GENOMIC DNA]</scope>
    <source>
        <strain evidence="2">SAF-2024a</strain>
        <tissue evidence="2">Leaf</tissue>
    </source>
</reference>
<gene>
    <name evidence="2" type="ORF">AAHA92_32639</name>
</gene>
<accession>A0ABD1FLD7</accession>
<protein>
    <submittedName>
        <fullName evidence="2">Uncharacterized protein</fullName>
    </submittedName>
</protein>
<name>A0ABD1FLD7_SALDI</name>
<proteinExistence type="predicted"/>
<dbReference type="PANTHER" id="PTHR47242">
    <property type="entry name" value="TRAF-LIKE FAMILY PROTEIN"/>
    <property type="match status" value="1"/>
</dbReference>
<dbReference type="AlphaFoldDB" id="A0ABD1FLD7"/>
<keyword evidence="3" id="KW-1185">Reference proteome</keyword>
<evidence type="ECO:0000256" key="1">
    <source>
        <dbReference type="SAM" id="Coils"/>
    </source>
</evidence>
<evidence type="ECO:0000313" key="3">
    <source>
        <dbReference type="Proteomes" id="UP001567538"/>
    </source>
</evidence>
<comment type="caution">
    <text evidence="2">The sequence shown here is derived from an EMBL/GenBank/DDBJ whole genome shotgun (WGS) entry which is preliminary data.</text>
</comment>
<keyword evidence="1" id="KW-0175">Coiled coil</keyword>
<dbReference type="Proteomes" id="UP001567538">
    <property type="component" value="Unassembled WGS sequence"/>
</dbReference>
<feature type="coiled-coil region" evidence="1">
    <location>
        <begin position="32"/>
        <end position="66"/>
    </location>
</feature>